<reference evidence="8 9" key="1">
    <citation type="submission" date="2020-07" db="EMBL/GenBank/DDBJ databases">
        <title>isolation of Luteimonas sp. SJ-16.</title>
        <authorList>
            <person name="Huang X.-X."/>
            <person name="Xu L."/>
            <person name="Sun J.-Q."/>
        </authorList>
    </citation>
    <scope>NUCLEOTIDE SEQUENCE [LARGE SCALE GENOMIC DNA]</scope>
    <source>
        <strain evidence="8 9">SJ-16</strain>
    </source>
</reference>
<name>A0A7Z0QU97_9GAMM</name>
<gene>
    <name evidence="8" type="ORF">H0E82_14290</name>
</gene>
<evidence type="ECO:0000256" key="1">
    <source>
        <dbReference type="ARBA" id="ARBA00001961"/>
    </source>
</evidence>
<keyword evidence="5" id="KW-0560">Oxidoreductase</keyword>
<dbReference type="InterPro" id="IPR044862">
    <property type="entry name" value="Pro_4_hyd_alph_FE2OG_OXY"/>
</dbReference>
<dbReference type="InterPro" id="IPR045054">
    <property type="entry name" value="P4HA-like"/>
</dbReference>
<dbReference type="GO" id="GO:0004656">
    <property type="term" value="F:procollagen-proline 4-dioxygenase activity"/>
    <property type="evidence" value="ECO:0007669"/>
    <property type="project" value="TreeGrafter"/>
</dbReference>
<proteinExistence type="predicted"/>
<feature type="domain" description="Fe2OG dioxygenase" evidence="7">
    <location>
        <begin position="172"/>
        <end position="279"/>
    </location>
</feature>
<evidence type="ECO:0000313" key="9">
    <source>
        <dbReference type="Proteomes" id="UP000589896"/>
    </source>
</evidence>
<keyword evidence="4" id="KW-0223">Dioxygenase</keyword>
<dbReference type="InterPro" id="IPR005123">
    <property type="entry name" value="Oxoglu/Fe-dep_dioxygenase_dom"/>
</dbReference>
<evidence type="ECO:0000256" key="6">
    <source>
        <dbReference type="ARBA" id="ARBA00023004"/>
    </source>
</evidence>
<comment type="cofactor">
    <cofactor evidence="1">
        <name>L-ascorbate</name>
        <dbReference type="ChEBI" id="CHEBI:38290"/>
    </cofactor>
</comment>
<organism evidence="8 9">
    <name type="scientific">Luteimonas deserti</name>
    <dbReference type="NCBI Taxonomy" id="2752306"/>
    <lineage>
        <taxon>Bacteria</taxon>
        <taxon>Pseudomonadati</taxon>
        <taxon>Pseudomonadota</taxon>
        <taxon>Gammaproteobacteria</taxon>
        <taxon>Lysobacterales</taxon>
        <taxon>Lysobacteraceae</taxon>
        <taxon>Luteimonas</taxon>
    </lineage>
</organism>
<dbReference type="GO" id="GO:0031418">
    <property type="term" value="F:L-ascorbic acid binding"/>
    <property type="evidence" value="ECO:0007669"/>
    <property type="project" value="UniProtKB-KW"/>
</dbReference>
<evidence type="ECO:0000256" key="2">
    <source>
        <dbReference type="ARBA" id="ARBA00022723"/>
    </source>
</evidence>
<evidence type="ECO:0000256" key="5">
    <source>
        <dbReference type="ARBA" id="ARBA00023002"/>
    </source>
</evidence>
<keyword evidence="9" id="KW-1185">Reference proteome</keyword>
<dbReference type="AlphaFoldDB" id="A0A7Z0QU97"/>
<dbReference type="PANTHER" id="PTHR10869:SF246">
    <property type="entry name" value="TRANSMEMBRANE PROLYL 4-HYDROXYLASE"/>
    <property type="match status" value="1"/>
</dbReference>
<dbReference type="Gene3D" id="2.60.120.620">
    <property type="entry name" value="q2cbj1_9rhob like domain"/>
    <property type="match status" value="1"/>
</dbReference>
<keyword evidence="6" id="KW-0408">Iron</keyword>
<sequence length="283" mass="30977">MSVRQLSTAQEARVVEQAMAGADPDTVLRPLLDAGWDEQAAIDAVQAAVTRFIERNAQQTGLPLPVPVPVPAEPNGASVLDAGDRPVQVLASLMLPRVLVLGGLLADEECDALIELARARLRRSTTVDPATGGDQVHADRTSRGTYFTRGENALCARIDARIARLLDWPLDHGEGLQVLQYPPGAEYRPHHDYFHPAEPGSRVLLQRGGQRVATVVMYLNTPRRGGATTFPDVHMEVAAVKGNAVFFSYDRAHPMTRTLHAGAPVLEGEKWIATKWLRERRHD</sequence>
<dbReference type="SMART" id="SM00702">
    <property type="entry name" value="P4Hc"/>
    <property type="match status" value="1"/>
</dbReference>
<dbReference type="GO" id="GO:0005506">
    <property type="term" value="F:iron ion binding"/>
    <property type="evidence" value="ECO:0007669"/>
    <property type="project" value="InterPro"/>
</dbReference>
<dbReference type="EMBL" id="JACCJZ010000020">
    <property type="protein sequence ID" value="NYZ63915.1"/>
    <property type="molecule type" value="Genomic_DNA"/>
</dbReference>
<comment type="caution">
    <text evidence="8">The sequence shown here is derived from an EMBL/GenBank/DDBJ whole genome shotgun (WGS) entry which is preliminary data.</text>
</comment>
<dbReference type="PANTHER" id="PTHR10869">
    <property type="entry name" value="PROLYL 4-HYDROXYLASE ALPHA SUBUNIT"/>
    <property type="match status" value="1"/>
</dbReference>
<protein>
    <submittedName>
        <fullName evidence="8">2OG-Fe(II) oxygenase</fullName>
    </submittedName>
</protein>
<evidence type="ECO:0000256" key="3">
    <source>
        <dbReference type="ARBA" id="ARBA00022896"/>
    </source>
</evidence>
<dbReference type="InterPro" id="IPR006620">
    <property type="entry name" value="Pro_4_hyd_alph"/>
</dbReference>
<accession>A0A7Z0QU97</accession>
<dbReference type="PROSITE" id="PS51471">
    <property type="entry name" value="FE2OG_OXY"/>
    <property type="match status" value="1"/>
</dbReference>
<dbReference type="Proteomes" id="UP000589896">
    <property type="component" value="Unassembled WGS sequence"/>
</dbReference>
<evidence type="ECO:0000259" key="7">
    <source>
        <dbReference type="PROSITE" id="PS51471"/>
    </source>
</evidence>
<dbReference type="RefSeq" id="WP_180546103.1">
    <property type="nucleotide sequence ID" value="NZ_JACCJZ010000020.1"/>
</dbReference>
<evidence type="ECO:0000313" key="8">
    <source>
        <dbReference type="EMBL" id="NYZ63915.1"/>
    </source>
</evidence>
<keyword evidence="2" id="KW-0479">Metal-binding</keyword>
<keyword evidence="3" id="KW-0847">Vitamin C</keyword>
<dbReference type="Pfam" id="PF13640">
    <property type="entry name" value="2OG-FeII_Oxy_3"/>
    <property type="match status" value="1"/>
</dbReference>
<evidence type="ECO:0000256" key="4">
    <source>
        <dbReference type="ARBA" id="ARBA00022964"/>
    </source>
</evidence>